<gene>
    <name evidence="1" type="ORF">HHK36_031964</name>
</gene>
<evidence type="ECO:0000313" key="2">
    <source>
        <dbReference type="Proteomes" id="UP000655225"/>
    </source>
</evidence>
<dbReference type="EMBL" id="JABCRI010000341">
    <property type="protein sequence ID" value="KAF8370005.1"/>
    <property type="molecule type" value="Genomic_DNA"/>
</dbReference>
<dbReference type="AlphaFoldDB" id="A0A835D000"/>
<dbReference type="Proteomes" id="UP000655225">
    <property type="component" value="Unassembled WGS sequence"/>
</dbReference>
<dbReference type="Gene3D" id="1.10.510.10">
    <property type="entry name" value="Transferase(Phosphotransferase) domain 1"/>
    <property type="match status" value="1"/>
</dbReference>
<evidence type="ECO:0000313" key="1">
    <source>
        <dbReference type="EMBL" id="KAF8370005.1"/>
    </source>
</evidence>
<name>A0A835D000_TETSI</name>
<dbReference type="OrthoDB" id="1713954at2759"/>
<proteinExistence type="predicted"/>
<sequence>MDMCKPKGCRDLISLVFQMKKENRESEVFDPFMYDKKHDKEMLRVLEIACCCLNKCPKMRPSTQQLVSWLDNIDLDGKGLVGGDGEHAQVVTNNNTGGSSLSAIPAMISFPFPPGQKPSPTPHPTFTLSFRGQLMRNVATAATVPISPSPPAIFCRRSYPLSHTFPESRNPHLRSSVSSPTYERPIIITSSGRCYSFSYPSCYIHRQELHCPRLLPHNSSGSPSSPPPLLCSRPVVGSSHPHNLFTFVADLIFYNTSNFIMSSFLSRLSPASYLGCVSIYHFSGHLLDDRKPVGADGWSLCSSAKLRWRALSLVPFLLSVISRALFITSSGISDAKPRPLTPSPASSIAYKLQRCGGAWCLSANSPARPSGTPLVY</sequence>
<comment type="caution">
    <text evidence="1">The sequence shown here is derived from an EMBL/GenBank/DDBJ whole genome shotgun (WGS) entry which is preliminary data.</text>
</comment>
<protein>
    <submittedName>
        <fullName evidence="1">Uncharacterized protein</fullName>
    </submittedName>
</protein>
<keyword evidence="2" id="KW-1185">Reference proteome</keyword>
<reference evidence="1 2" key="1">
    <citation type="submission" date="2020-04" db="EMBL/GenBank/DDBJ databases">
        <title>Plant Genome Project.</title>
        <authorList>
            <person name="Zhang R.-G."/>
        </authorList>
    </citation>
    <scope>NUCLEOTIDE SEQUENCE [LARGE SCALE GENOMIC DNA]</scope>
    <source>
        <strain evidence="1">YNK0</strain>
        <tissue evidence="1">Leaf</tissue>
    </source>
</reference>
<organism evidence="1 2">
    <name type="scientific">Tetracentron sinense</name>
    <name type="common">Spur-leaf</name>
    <dbReference type="NCBI Taxonomy" id="13715"/>
    <lineage>
        <taxon>Eukaryota</taxon>
        <taxon>Viridiplantae</taxon>
        <taxon>Streptophyta</taxon>
        <taxon>Embryophyta</taxon>
        <taxon>Tracheophyta</taxon>
        <taxon>Spermatophyta</taxon>
        <taxon>Magnoliopsida</taxon>
        <taxon>Trochodendrales</taxon>
        <taxon>Trochodendraceae</taxon>
        <taxon>Tetracentron</taxon>
    </lineage>
</organism>
<accession>A0A835D000</accession>